<accession>A0A3M2LHD7</accession>
<keyword evidence="2" id="KW-0472">Membrane</keyword>
<gene>
    <name evidence="4" type="ORF">EBO15_39270</name>
</gene>
<evidence type="ECO:0000313" key="5">
    <source>
        <dbReference type="Proteomes" id="UP000282674"/>
    </source>
</evidence>
<organism evidence="4 5">
    <name type="scientific">Actinomadura harenae</name>
    <dbReference type="NCBI Taxonomy" id="2483351"/>
    <lineage>
        <taxon>Bacteria</taxon>
        <taxon>Bacillati</taxon>
        <taxon>Actinomycetota</taxon>
        <taxon>Actinomycetes</taxon>
        <taxon>Streptosporangiales</taxon>
        <taxon>Thermomonosporaceae</taxon>
        <taxon>Actinomadura</taxon>
    </lineage>
</organism>
<keyword evidence="2" id="KW-1133">Transmembrane helix</keyword>
<keyword evidence="5" id="KW-1185">Reference proteome</keyword>
<name>A0A3M2LHD7_9ACTN</name>
<keyword evidence="2" id="KW-0812">Transmembrane</keyword>
<evidence type="ECO:0000256" key="1">
    <source>
        <dbReference type="SAM" id="MobiDB-lite"/>
    </source>
</evidence>
<feature type="transmembrane region" description="Helical" evidence="2">
    <location>
        <begin position="32"/>
        <end position="54"/>
    </location>
</feature>
<dbReference type="AlphaFoldDB" id="A0A3M2LHD7"/>
<feature type="transmembrane region" description="Helical" evidence="2">
    <location>
        <begin position="85"/>
        <end position="103"/>
    </location>
</feature>
<proteinExistence type="predicted"/>
<sequence>MADSPVSFRRLTDQPTDRRTTRTPRERTDPMLTPLGAGALLAGVTLAGALVDAFGNHGPGLVLGICLVAGSLLAVALVHARHVRLVLPMPPLAYAVAAAFAGLVGDSGGTGGTVGLATSASRWLSSGFVAMATATLLVAAVAVVRATTTRAR</sequence>
<dbReference type="EMBL" id="RFFG01000145">
    <property type="protein sequence ID" value="RMI36200.1"/>
    <property type="molecule type" value="Genomic_DNA"/>
</dbReference>
<feature type="transmembrane region" description="Helical" evidence="2">
    <location>
        <begin position="60"/>
        <end position="78"/>
    </location>
</feature>
<feature type="domain" description="DUF6542" evidence="3">
    <location>
        <begin position="32"/>
        <end position="150"/>
    </location>
</feature>
<reference evidence="4 5" key="1">
    <citation type="submission" date="2018-10" db="EMBL/GenBank/DDBJ databases">
        <title>Isolation from soil.</title>
        <authorList>
            <person name="Hu J."/>
        </authorList>
    </citation>
    <scope>NUCLEOTIDE SEQUENCE [LARGE SCALE GENOMIC DNA]</scope>
    <source>
        <strain evidence="4 5">NEAU-Ht49</strain>
    </source>
</reference>
<feature type="compositionally biased region" description="Basic and acidic residues" evidence="1">
    <location>
        <begin position="10"/>
        <end position="29"/>
    </location>
</feature>
<feature type="region of interest" description="Disordered" evidence="1">
    <location>
        <begin position="1"/>
        <end position="30"/>
    </location>
</feature>
<protein>
    <recommendedName>
        <fullName evidence="3">DUF6542 domain-containing protein</fullName>
    </recommendedName>
</protein>
<dbReference type="Pfam" id="PF20177">
    <property type="entry name" value="DUF6542"/>
    <property type="match status" value="1"/>
</dbReference>
<dbReference type="InterPro" id="IPR046672">
    <property type="entry name" value="DUF6542"/>
</dbReference>
<dbReference type="Proteomes" id="UP000282674">
    <property type="component" value="Unassembled WGS sequence"/>
</dbReference>
<evidence type="ECO:0000259" key="3">
    <source>
        <dbReference type="Pfam" id="PF20177"/>
    </source>
</evidence>
<feature type="transmembrane region" description="Helical" evidence="2">
    <location>
        <begin position="123"/>
        <end position="144"/>
    </location>
</feature>
<evidence type="ECO:0000256" key="2">
    <source>
        <dbReference type="SAM" id="Phobius"/>
    </source>
</evidence>
<comment type="caution">
    <text evidence="4">The sequence shown here is derived from an EMBL/GenBank/DDBJ whole genome shotgun (WGS) entry which is preliminary data.</text>
</comment>
<evidence type="ECO:0000313" key="4">
    <source>
        <dbReference type="EMBL" id="RMI36200.1"/>
    </source>
</evidence>